<evidence type="ECO:0000256" key="1">
    <source>
        <dbReference type="ARBA" id="ARBA00007749"/>
    </source>
</evidence>
<keyword evidence="7" id="KW-1185">Reference proteome</keyword>
<feature type="domain" description="Metallo-beta-lactamase" evidence="5">
    <location>
        <begin position="59"/>
        <end position="266"/>
    </location>
</feature>
<keyword evidence="2" id="KW-0479">Metal-binding</keyword>
<accession>A0A1I4EBM1</accession>
<evidence type="ECO:0000256" key="4">
    <source>
        <dbReference type="ARBA" id="ARBA00022833"/>
    </source>
</evidence>
<dbReference type="STRING" id="1123062.SAMN02745775_114117"/>
<comment type="similarity">
    <text evidence="1">Belongs to the metallo-beta-lactamase superfamily.</text>
</comment>
<proteinExistence type="inferred from homology"/>
<evidence type="ECO:0000313" key="7">
    <source>
        <dbReference type="Proteomes" id="UP000199473"/>
    </source>
</evidence>
<dbReference type="PANTHER" id="PTHR42978">
    <property type="entry name" value="QUORUM-QUENCHING LACTONASE YTNP-RELATED-RELATED"/>
    <property type="match status" value="1"/>
</dbReference>
<dbReference type="Gene3D" id="3.60.15.10">
    <property type="entry name" value="Ribonuclease Z/Hydroxyacylglutathione hydrolase-like"/>
    <property type="match status" value="1"/>
</dbReference>
<dbReference type="GO" id="GO:0016787">
    <property type="term" value="F:hydrolase activity"/>
    <property type="evidence" value="ECO:0007669"/>
    <property type="project" value="UniProtKB-KW"/>
</dbReference>
<protein>
    <submittedName>
        <fullName evidence="6">Glyoxylase, beta-lactamase superfamily II</fullName>
    </submittedName>
</protein>
<evidence type="ECO:0000259" key="5">
    <source>
        <dbReference type="SMART" id="SM00849"/>
    </source>
</evidence>
<dbReference type="RefSeq" id="WP_092962685.1">
    <property type="nucleotide sequence ID" value="NZ_FOSQ01000014.1"/>
</dbReference>
<keyword evidence="4" id="KW-0862">Zinc</keyword>
<dbReference type="AlphaFoldDB" id="A0A1I4EBM1"/>
<reference evidence="6 7" key="1">
    <citation type="submission" date="2016-10" db="EMBL/GenBank/DDBJ databases">
        <authorList>
            <person name="de Groot N.N."/>
        </authorList>
    </citation>
    <scope>NUCLEOTIDE SEQUENCE [LARGE SCALE GENOMIC DNA]</scope>
    <source>
        <strain evidence="6 7">DSM 19981</strain>
    </source>
</reference>
<organism evidence="6 7">
    <name type="scientific">Falsiroseomonas stagni DSM 19981</name>
    <dbReference type="NCBI Taxonomy" id="1123062"/>
    <lineage>
        <taxon>Bacteria</taxon>
        <taxon>Pseudomonadati</taxon>
        <taxon>Pseudomonadota</taxon>
        <taxon>Alphaproteobacteria</taxon>
        <taxon>Acetobacterales</taxon>
        <taxon>Roseomonadaceae</taxon>
        <taxon>Falsiroseomonas</taxon>
    </lineage>
</organism>
<dbReference type="SUPFAM" id="SSF56281">
    <property type="entry name" value="Metallo-hydrolase/oxidoreductase"/>
    <property type="match status" value="1"/>
</dbReference>
<evidence type="ECO:0000256" key="2">
    <source>
        <dbReference type="ARBA" id="ARBA00022723"/>
    </source>
</evidence>
<sequence length="287" mass="31695">MSDWSLDLGGMVLRGVADEDPFRLPRELLFPRTDPSLLARAAALDPLGVEPETDSILLRVQVFVIESAGRTIVVDGGVGDGKERPARSSWHRRRTDFLERLSVAPDDVDAMLFTHLHADHVGWATRWRDDRWVPTFPKARYIVAEREFAHWAALDAVAPVGHGSFRDSVLPVAEEGLLDQVPDDHAPFPGIRFRPLPGHTPGQVGITLTGTRRTVLIAADVVHHPAQLLLPQVVSRFCSDAEQAVATRMALLAEAADEGLALVPHHARGRVVWNVRRDGDVFGLRDE</sequence>
<evidence type="ECO:0000256" key="3">
    <source>
        <dbReference type="ARBA" id="ARBA00022801"/>
    </source>
</evidence>
<dbReference type="Pfam" id="PF00753">
    <property type="entry name" value="Lactamase_B"/>
    <property type="match status" value="1"/>
</dbReference>
<dbReference type="InterPro" id="IPR036866">
    <property type="entry name" value="RibonucZ/Hydroxyglut_hydro"/>
</dbReference>
<dbReference type="InterPro" id="IPR001279">
    <property type="entry name" value="Metallo-B-lactamas"/>
</dbReference>
<dbReference type="OrthoDB" id="9773738at2"/>
<dbReference type="InterPro" id="IPR051013">
    <property type="entry name" value="MBL_superfamily_lactonases"/>
</dbReference>
<dbReference type="GO" id="GO:0046872">
    <property type="term" value="F:metal ion binding"/>
    <property type="evidence" value="ECO:0007669"/>
    <property type="project" value="UniProtKB-KW"/>
</dbReference>
<dbReference type="PANTHER" id="PTHR42978:SF6">
    <property type="entry name" value="QUORUM-QUENCHING LACTONASE YTNP-RELATED"/>
    <property type="match status" value="1"/>
</dbReference>
<dbReference type="SMART" id="SM00849">
    <property type="entry name" value="Lactamase_B"/>
    <property type="match status" value="1"/>
</dbReference>
<evidence type="ECO:0000313" key="6">
    <source>
        <dbReference type="EMBL" id="SFL01581.1"/>
    </source>
</evidence>
<name>A0A1I4EBM1_9PROT</name>
<keyword evidence="3" id="KW-0378">Hydrolase</keyword>
<gene>
    <name evidence="6" type="ORF">SAMN02745775_114117</name>
</gene>
<dbReference type="EMBL" id="FOSQ01000014">
    <property type="protein sequence ID" value="SFL01581.1"/>
    <property type="molecule type" value="Genomic_DNA"/>
</dbReference>
<dbReference type="Proteomes" id="UP000199473">
    <property type="component" value="Unassembled WGS sequence"/>
</dbReference>
<dbReference type="CDD" id="cd16277">
    <property type="entry name" value="metallo-hydrolase-like_MBL-fold"/>
    <property type="match status" value="1"/>
</dbReference>